<accession>A0A2M7Z7E5</accession>
<dbReference type="EMBL" id="PFVJ01000022">
    <property type="protein sequence ID" value="PJA90161.1"/>
    <property type="molecule type" value="Genomic_DNA"/>
</dbReference>
<sequence>MNKNVSIIITLILILGLGIVFFGNSIFKNNTSSDAIAQNSEIKDVVQYITINAKGGYSPKVSTAKAGIPTKLIVKTKGTYDCSASLVIQSIGFQKILSPTGEEVIDLGTPKAGQSLRGLCSMGMYSFLINYN</sequence>
<dbReference type="Proteomes" id="UP000230843">
    <property type="component" value="Unassembled WGS sequence"/>
</dbReference>
<organism evidence="3 4">
    <name type="scientific">Candidatus Magasanikbacteria bacterium CG_4_9_14_3_um_filter_32_9</name>
    <dbReference type="NCBI Taxonomy" id="1974644"/>
    <lineage>
        <taxon>Bacteria</taxon>
        <taxon>Candidatus Magasanikiibacteriota</taxon>
    </lineage>
</organism>
<feature type="domain" description="EfeO-type cupredoxin-like" evidence="2">
    <location>
        <begin position="47"/>
        <end position="114"/>
    </location>
</feature>
<name>A0A2M7Z7E5_9BACT</name>
<proteinExistence type="predicted"/>
<dbReference type="InterPro" id="IPR008972">
    <property type="entry name" value="Cupredoxin"/>
</dbReference>
<evidence type="ECO:0000313" key="3">
    <source>
        <dbReference type="EMBL" id="PJA90161.1"/>
    </source>
</evidence>
<comment type="caution">
    <text evidence="3">The sequence shown here is derived from an EMBL/GenBank/DDBJ whole genome shotgun (WGS) entry which is preliminary data.</text>
</comment>
<protein>
    <recommendedName>
        <fullName evidence="2">EfeO-type cupredoxin-like domain-containing protein</fullName>
    </recommendedName>
</protein>
<gene>
    <name evidence="3" type="ORF">CO137_00945</name>
</gene>
<evidence type="ECO:0000256" key="1">
    <source>
        <dbReference type="SAM" id="Phobius"/>
    </source>
</evidence>
<dbReference type="AlphaFoldDB" id="A0A2M7Z7E5"/>
<reference evidence="4" key="1">
    <citation type="submission" date="2017-09" db="EMBL/GenBank/DDBJ databases">
        <title>Depth-based differentiation of microbial function through sediment-hosted aquifers and enrichment of novel symbionts in the deep terrestrial subsurface.</title>
        <authorList>
            <person name="Probst A.J."/>
            <person name="Ladd B."/>
            <person name="Jarett J.K."/>
            <person name="Geller-Mcgrath D.E."/>
            <person name="Sieber C.M.K."/>
            <person name="Emerson J.B."/>
            <person name="Anantharaman K."/>
            <person name="Thomas B.C."/>
            <person name="Malmstrom R."/>
            <person name="Stieglmeier M."/>
            <person name="Klingl A."/>
            <person name="Woyke T."/>
            <person name="Ryan C.M."/>
            <person name="Banfield J.F."/>
        </authorList>
    </citation>
    <scope>NUCLEOTIDE SEQUENCE [LARGE SCALE GENOMIC DNA]</scope>
</reference>
<dbReference type="InterPro" id="IPR028096">
    <property type="entry name" value="EfeO_Cupredoxin"/>
</dbReference>
<keyword evidence="1" id="KW-0812">Transmembrane</keyword>
<feature type="transmembrane region" description="Helical" evidence="1">
    <location>
        <begin position="6"/>
        <end position="27"/>
    </location>
</feature>
<dbReference type="Gene3D" id="2.60.40.420">
    <property type="entry name" value="Cupredoxins - blue copper proteins"/>
    <property type="match status" value="1"/>
</dbReference>
<keyword evidence="1" id="KW-1133">Transmembrane helix</keyword>
<evidence type="ECO:0000259" key="2">
    <source>
        <dbReference type="Pfam" id="PF13473"/>
    </source>
</evidence>
<dbReference type="Pfam" id="PF13473">
    <property type="entry name" value="Cupredoxin_1"/>
    <property type="match status" value="1"/>
</dbReference>
<evidence type="ECO:0000313" key="4">
    <source>
        <dbReference type="Proteomes" id="UP000230843"/>
    </source>
</evidence>
<keyword evidence="1" id="KW-0472">Membrane</keyword>